<organism evidence="3 4">
    <name type="scientific">Corynebacterium kalinowskii</name>
    <dbReference type="NCBI Taxonomy" id="2675216"/>
    <lineage>
        <taxon>Bacteria</taxon>
        <taxon>Bacillati</taxon>
        <taxon>Actinomycetota</taxon>
        <taxon>Actinomycetes</taxon>
        <taxon>Mycobacteriales</taxon>
        <taxon>Corynebacteriaceae</taxon>
        <taxon>Corynebacterium</taxon>
    </lineage>
</organism>
<accession>A0A6B8VUD2</accession>
<evidence type="ECO:0000313" key="4">
    <source>
        <dbReference type="Proteomes" id="UP000427071"/>
    </source>
</evidence>
<dbReference type="RefSeq" id="WP_156193555.1">
    <property type="nucleotide sequence ID" value="NZ_CP046452.1"/>
</dbReference>
<keyword evidence="4" id="KW-1185">Reference proteome</keyword>
<keyword evidence="2 3" id="KW-0560">Oxidoreductase</keyword>
<dbReference type="AlphaFoldDB" id="A0A6B8VUD2"/>
<dbReference type="InterPro" id="IPR036291">
    <property type="entry name" value="NAD(P)-bd_dom_sf"/>
</dbReference>
<proteinExistence type="inferred from homology"/>
<dbReference type="Proteomes" id="UP000427071">
    <property type="component" value="Chromosome"/>
</dbReference>
<dbReference type="GO" id="GO:0016491">
    <property type="term" value="F:oxidoreductase activity"/>
    <property type="evidence" value="ECO:0007669"/>
    <property type="project" value="UniProtKB-KW"/>
</dbReference>
<dbReference type="Pfam" id="PF00106">
    <property type="entry name" value="adh_short"/>
    <property type="match status" value="1"/>
</dbReference>
<dbReference type="Gene3D" id="3.40.50.720">
    <property type="entry name" value="NAD(P)-binding Rossmann-like Domain"/>
    <property type="match status" value="1"/>
</dbReference>
<dbReference type="InterPro" id="IPR020904">
    <property type="entry name" value="Sc_DH/Rdtase_CS"/>
</dbReference>
<dbReference type="PANTHER" id="PTHR24320">
    <property type="entry name" value="RETINOL DEHYDROGENASE"/>
    <property type="match status" value="1"/>
</dbReference>
<reference evidence="4" key="1">
    <citation type="submission" date="2019-11" db="EMBL/GenBank/DDBJ databases">
        <title>Complete genome sequence of Corynebacterium kalinowskii 1959, a novel Corynebacterium species isolated from soil of a small paddock in Vilsendorf, Germany.</title>
        <authorList>
            <person name="Schaffert L."/>
            <person name="Ruwe M."/>
            <person name="Milse J."/>
            <person name="Hanuschka K."/>
            <person name="Ortseifen V."/>
            <person name="Droste J."/>
            <person name="Brandt D."/>
            <person name="Schlueter L."/>
            <person name="Kutter Y."/>
            <person name="Vinke S."/>
            <person name="Viehoefer P."/>
            <person name="Jacob L."/>
            <person name="Luebke N.-C."/>
            <person name="Schulte-Berndt E."/>
            <person name="Hain C."/>
            <person name="Linder M."/>
            <person name="Schmidt P."/>
            <person name="Wollenschlaeger L."/>
            <person name="Luttermann T."/>
            <person name="Thieme E."/>
            <person name="Hassa J."/>
            <person name="Haak M."/>
            <person name="Wittchen M."/>
            <person name="Mentz A."/>
            <person name="Persicke M."/>
            <person name="Busche T."/>
            <person name="Ruckert C."/>
        </authorList>
    </citation>
    <scope>NUCLEOTIDE SEQUENCE [LARGE SCALE GENOMIC DNA]</scope>
    <source>
        <strain evidence="4">1959</strain>
    </source>
</reference>
<sequence>MSRSSWSLREAPPIKGETWLITGATSGLGLSTARAAAAHGARVILAVRNVERGRLLAAELGNAEVVHLELSDLSSVRRAAESVGEIDVLINNAGSSTMSRRETSDGFEWHLGVNLLAPFLFTNLVLDRVKRRVVVVVSVMHRFGSIDFADPHFRHRKWSTVSAYSQSKLGDVLWAHELSDRLAAAGSSVDVQMAHPGWANTAVGNPTRTKLGKSVVRVAGKVLANPTDIASLTTQFAAAEELAPASLIGPAGFGQLRGFPTLVEQSPKVFDQALTRCLWDFAESETS</sequence>
<comment type="similarity">
    <text evidence="1">Belongs to the short-chain dehydrogenases/reductases (SDR) family.</text>
</comment>
<evidence type="ECO:0000313" key="3">
    <source>
        <dbReference type="EMBL" id="QGU03247.1"/>
    </source>
</evidence>
<dbReference type="EMBL" id="CP046452">
    <property type="protein sequence ID" value="QGU03247.1"/>
    <property type="molecule type" value="Genomic_DNA"/>
</dbReference>
<name>A0A6B8VUD2_9CORY</name>
<evidence type="ECO:0000256" key="1">
    <source>
        <dbReference type="ARBA" id="ARBA00006484"/>
    </source>
</evidence>
<protein>
    <submittedName>
        <fullName evidence="3">Fatty acyl-CoA reductase</fullName>
        <ecNumber evidence="3">1.2.1.-</ecNumber>
    </submittedName>
</protein>
<dbReference type="InterPro" id="IPR002347">
    <property type="entry name" value="SDR_fam"/>
</dbReference>
<dbReference type="KEGG" id="ckw:CKALI_12045"/>
<dbReference type="EC" id="1.2.1.-" evidence="3"/>
<gene>
    <name evidence="3" type="primary">acr2</name>
    <name evidence="3" type="ORF">CKALI_12045</name>
</gene>
<evidence type="ECO:0000256" key="2">
    <source>
        <dbReference type="ARBA" id="ARBA00023002"/>
    </source>
</evidence>
<dbReference type="PRINTS" id="PR00081">
    <property type="entry name" value="GDHRDH"/>
</dbReference>
<dbReference type="SUPFAM" id="SSF51735">
    <property type="entry name" value="NAD(P)-binding Rossmann-fold domains"/>
    <property type="match status" value="1"/>
</dbReference>
<dbReference type="PROSITE" id="PS00061">
    <property type="entry name" value="ADH_SHORT"/>
    <property type="match status" value="1"/>
</dbReference>
<dbReference type="PANTHER" id="PTHR24320:SF148">
    <property type="entry name" value="NAD(P)-BINDING ROSSMANN-FOLD SUPERFAMILY PROTEIN"/>
    <property type="match status" value="1"/>
</dbReference>